<evidence type="ECO:0000313" key="2">
    <source>
        <dbReference type="EMBL" id="QIN94786.1"/>
    </source>
</evidence>
<keyword evidence="1" id="KW-1133">Transmembrane helix</keyword>
<keyword evidence="1" id="KW-0472">Membrane</keyword>
<accession>A0A6G8R3P5</accession>
<name>A0A6G8R3P5_9CAUD</name>
<keyword evidence="3" id="KW-1185">Reference proteome</keyword>
<dbReference type="EMBL" id="MT024872">
    <property type="protein sequence ID" value="QIN94786.1"/>
    <property type="molecule type" value="Genomic_DNA"/>
</dbReference>
<protein>
    <submittedName>
        <fullName evidence="2">Uncharacterized protein</fullName>
    </submittedName>
</protein>
<dbReference type="GeneID" id="77928362"/>
<gene>
    <name evidence="2" type="primary">263</name>
    <name evidence="2" type="ORF">SEA_MUNTAHA_263</name>
</gene>
<dbReference type="Proteomes" id="UP000503454">
    <property type="component" value="Segment"/>
</dbReference>
<dbReference type="RefSeq" id="YP_010652542.1">
    <property type="nucleotide sequence ID" value="NC_070786.1"/>
</dbReference>
<evidence type="ECO:0000256" key="1">
    <source>
        <dbReference type="SAM" id="Phobius"/>
    </source>
</evidence>
<dbReference type="KEGG" id="vg:77928362"/>
<proteinExistence type="predicted"/>
<keyword evidence="1" id="KW-0812">Transmembrane</keyword>
<sequence length="40" mass="4311">MSSDEKELVGAAWVILLFLAAIGAIGSVSLWLLCEFLSAW</sequence>
<reference evidence="2 3" key="1">
    <citation type="submission" date="2020-02" db="EMBL/GenBank/DDBJ databases">
        <authorList>
            <person name="Yaqubi I.B."/>
            <person name="Almaguer A.N."/>
            <person name="Torres S.A."/>
            <person name="Nayek S."/>
            <person name="Bhuiyan S."/>
            <person name="Hughes L.E."/>
            <person name="Garlena R.A."/>
            <person name="Russell D.A."/>
            <person name="Pope W.H."/>
            <person name="Jacobs-Sera D."/>
            <person name="Hatfull G.F."/>
        </authorList>
    </citation>
    <scope>NUCLEOTIDE SEQUENCE [LARGE SCALE GENOMIC DNA]</scope>
</reference>
<organism evidence="2 3">
    <name type="scientific">Streptomyces phage Muntaha</name>
    <dbReference type="NCBI Taxonomy" id="2713269"/>
    <lineage>
        <taxon>Viruses</taxon>
        <taxon>Duplodnaviria</taxon>
        <taxon>Heunggongvirae</taxon>
        <taxon>Uroviricota</taxon>
        <taxon>Caudoviricetes</taxon>
        <taxon>Stanwilliamsviridae</taxon>
        <taxon>Loccivirinae</taxon>
        <taxon>Wakandavirus</taxon>
        <taxon>Wakandavirus muntaha</taxon>
    </lineage>
</organism>
<feature type="transmembrane region" description="Helical" evidence="1">
    <location>
        <begin position="12"/>
        <end position="34"/>
    </location>
</feature>
<evidence type="ECO:0000313" key="3">
    <source>
        <dbReference type="Proteomes" id="UP000503454"/>
    </source>
</evidence>